<evidence type="ECO:0000313" key="3">
    <source>
        <dbReference type="Proteomes" id="UP001500459"/>
    </source>
</evidence>
<sequence>MPIITVTERKECYKEFGSRLVSPYSDVNEPMTVGLYKRIITTAIIQNIKKKPIVVFYLQIDGREIPKRDWTHEMKKSAEQYAKDYLVPDAGKKYSLLGKILFSFASIGVLAAGASIFYILYFFAPRQKLNFEEFVAIPKVGDKYYGSIRQIIDENKTPKMLHGWIKIISVVPEDSIISYTTSTRLGGLTFETFDAEHNNFTTTILTGKFNARENKQKISIISSDRKNVFECQVISNETKNYKITAK</sequence>
<evidence type="ECO:0000313" key="2">
    <source>
        <dbReference type="EMBL" id="GAA3523132.1"/>
    </source>
</evidence>
<keyword evidence="1" id="KW-0812">Transmembrane</keyword>
<proteinExistence type="predicted"/>
<feature type="transmembrane region" description="Helical" evidence="1">
    <location>
        <begin position="100"/>
        <end position="124"/>
    </location>
</feature>
<dbReference type="RefSeq" id="WP_344930905.1">
    <property type="nucleotide sequence ID" value="NZ_BAABCW010000033.1"/>
</dbReference>
<keyword evidence="1" id="KW-1133">Transmembrane helix</keyword>
<dbReference type="Proteomes" id="UP001500459">
    <property type="component" value="Unassembled WGS sequence"/>
</dbReference>
<reference evidence="3" key="1">
    <citation type="journal article" date="2019" name="Int. J. Syst. Evol. Microbiol.">
        <title>The Global Catalogue of Microorganisms (GCM) 10K type strain sequencing project: providing services to taxonomists for standard genome sequencing and annotation.</title>
        <authorList>
            <consortium name="The Broad Institute Genomics Platform"/>
            <consortium name="The Broad Institute Genome Sequencing Center for Infectious Disease"/>
            <person name="Wu L."/>
            <person name="Ma J."/>
        </authorList>
    </citation>
    <scope>NUCLEOTIDE SEQUENCE [LARGE SCALE GENOMIC DNA]</scope>
    <source>
        <strain evidence="3">JCM 17106</strain>
    </source>
</reference>
<keyword evidence="3" id="KW-1185">Reference proteome</keyword>
<organism evidence="2 3">
    <name type="scientific">Aquimarina addita</name>
    <dbReference type="NCBI Taxonomy" id="870485"/>
    <lineage>
        <taxon>Bacteria</taxon>
        <taxon>Pseudomonadati</taxon>
        <taxon>Bacteroidota</taxon>
        <taxon>Flavobacteriia</taxon>
        <taxon>Flavobacteriales</taxon>
        <taxon>Flavobacteriaceae</taxon>
        <taxon>Aquimarina</taxon>
    </lineage>
</organism>
<protein>
    <submittedName>
        <fullName evidence="2">Uncharacterized protein</fullName>
    </submittedName>
</protein>
<keyword evidence="1" id="KW-0472">Membrane</keyword>
<gene>
    <name evidence="2" type="ORF">GCM10022393_42360</name>
</gene>
<evidence type="ECO:0000256" key="1">
    <source>
        <dbReference type="SAM" id="Phobius"/>
    </source>
</evidence>
<accession>A0ABP6UYI9</accession>
<comment type="caution">
    <text evidence="2">The sequence shown here is derived from an EMBL/GenBank/DDBJ whole genome shotgun (WGS) entry which is preliminary data.</text>
</comment>
<dbReference type="EMBL" id="BAABCW010000033">
    <property type="protein sequence ID" value="GAA3523132.1"/>
    <property type="molecule type" value="Genomic_DNA"/>
</dbReference>
<name>A0ABP6UYI9_9FLAO</name>